<comment type="caution">
    <text evidence="5">Lacks conserved residue(s) required for the propagation of feature annotation.</text>
</comment>
<sequence length="448" mass="51991">MMMCLQNTVQVVENVVMQMQVYFLLMDVNQKQRSNLTKVNRYLMWNANEMRDIQGYMPDVNEDKGVIYKNDKEEFISNDQTLTIESSSFLDGVIQHQQEESIKKHLIQLFQQLDQQGHDFGEIQMFVLLVTKVKILYEIIIISRVSSVIACGQTGSGKTYTITGMVEQFSLDLYKLIGPSQRVHLKAIEILGDSSTVRNATSSRSHAILLVSIVEKNPEQLALGVKEGRLFLVDLAGSERRSDKVQHNKERMRESHLINESLMTLKDCIRTRSCTRQTWSGGHLHIPYRNSKLTFDLRGNFELATTRPHKLHLIVYMDKVQWQHNLLLLLVMTKNPAIWTRQQDFDEIIRMSKNRIDPESLLPNPGDNGTTLVDIPEQDFIQRVIEGERKRRDKLREKRRHFGIDGTMNQKNTIIKDGEQECIDQMNKEEDMIIPVTPFEAKQLYTRI</sequence>
<protein>
    <recommendedName>
        <fullName evidence="6">Kinesin-like protein</fullName>
    </recommendedName>
</protein>
<dbReference type="SMART" id="SM00129">
    <property type="entry name" value="KISc"/>
    <property type="match status" value="1"/>
</dbReference>
<dbReference type="Pfam" id="PF00225">
    <property type="entry name" value="Kinesin"/>
    <property type="match status" value="1"/>
</dbReference>
<comment type="similarity">
    <text evidence="5 6">Belongs to the TRAFAC class myosin-kinesin ATPase superfamily. Kinesin family.</text>
</comment>
<keyword evidence="1 6" id="KW-0547">Nucleotide-binding</keyword>
<dbReference type="PROSITE" id="PS00411">
    <property type="entry name" value="KINESIN_MOTOR_1"/>
    <property type="match status" value="1"/>
</dbReference>
<dbReference type="Proteomes" id="UP000324800">
    <property type="component" value="Unassembled WGS sequence"/>
</dbReference>
<dbReference type="InterPro" id="IPR019821">
    <property type="entry name" value="Kinesin_motor_CS"/>
</dbReference>
<evidence type="ECO:0000256" key="4">
    <source>
        <dbReference type="ARBA" id="ARBA00023175"/>
    </source>
</evidence>
<dbReference type="InterPro" id="IPR001752">
    <property type="entry name" value="Kinesin_motor_dom"/>
</dbReference>
<dbReference type="PROSITE" id="PS50067">
    <property type="entry name" value="KINESIN_MOTOR_2"/>
    <property type="match status" value="1"/>
</dbReference>
<dbReference type="GO" id="GO:0007018">
    <property type="term" value="P:microtubule-based movement"/>
    <property type="evidence" value="ECO:0007669"/>
    <property type="project" value="InterPro"/>
</dbReference>
<organism evidence="8 9">
    <name type="scientific">Streblomastix strix</name>
    <dbReference type="NCBI Taxonomy" id="222440"/>
    <lineage>
        <taxon>Eukaryota</taxon>
        <taxon>Metamonada</taxon>
        <taxon>Preaxostyla</taxon>
        <taxon>Oxymonadida</taxon>
        <taxon>Streblomastigidae</taxon>
        <taxon>Streblomastix</taxon>
    </lineage>
</organism>
<comment type="caution">
    <text evidence="8">The sequence shown here is derived from an EMBL/GenBank/DDBJ whole genome shotgun (WGS) entry which is preliminary data.</text>
</comment>
<keyword evidence="2 6" id="KW-0067">ATP-binding</keyword>
<dbReference type="InterPro" id="IPR027417">
    <property type="entry name" value="P-loop_NTPase"/>
</dbReference>
<dbReference type="PRINTS" id="PR00380">
    <property type="entry name" value="KINESINHEAVY"/>
</dbReference>
<evidence type="ECO:0000259" key="7">
    <source>
        <dbReference type="PROSITE" id="PS50067"/>
    </source>
</evidence>
<dbReference type="EMBL" id="SNRW01000593">
    <property type="protein sequence ID" value="KAA6400253.1"/>
    <property type="molecule type" value="Genomic_DNA"/>
</dbReference>
<dbReference type="PANTHER" id="PTHR47968">
    <property type="entry name" value="CENTROMERE PROTEIN E"/>
    <property type="match status" value="1"/>
</dbReference>
<dbReference type="OrthoDB" id="3176171at2759"/>
<dbReference type="GO" id="GO:0005524">
    <property type="term" value="F:ATP binding"/>
    <property type="evidence" value="ECO:0007669"/>
    <property type="project" value="UniProtKB-KW"/>
</dbReference>
<evidence type="ECO:0000313" key="9">
    <source>
        <dbReference type="Proteomes" id="UP000324800"/>
    </source>
</evidence>
<evidence type="ECO:0000313" key="8">
    <source>
        <dbReference type="EMBL" id="KAA6400253.1"/>
    </source>
</evidence>
<keyword evidence="6" id="KW-0493">Microtubule</keyword>
<proteinExistence type="inferred from homology"/>
<evidence type="ECO:0000256" key="3">
    <source>
        <dbReference type="ARBA" id="ARBA00023054"/>
    </source>
</evidence>
<evidence type="ECO:0000256" key="2">
    <source>
        <dbReference type="ARBA" id="ARBA00022840"/>
    </source>
</evidence>
<feature type="domain" description="Kinesin motor" evidence="7">
    <location>
        <begin position="194"/>
        <end position="298"/>
    </location>
</feature>
<evidence type="ECO:0000256" key="5">
    <source>
        <dbReference type="PROSITE-ProRule" id="PRU00283"/>
    </source>
</evidence>
<dbReference type="GO" id="GO:0005874">
    <property type="term" value="C:microtubule"/>
    <property type="evidence" value="ECO:0007669"/>
    <property type="project" value="UniProtKB-KW"/>
</dbReference>
<evidence type="ECO:0000256" key="6">
    <source>
        <dbReference type="RuleBase" id="RU000394"/>
    </source>
</evidence>
<dbReference type="SUPFAM" id="SSF52540">
    <property type="entry name" value="P-loop containing nucleoside triphosphate hydrolases"/>
    <property type="match status" value="1"/>
</dbReference>
<dbReference type="GO" id="GO:0003777">
    <property type="term" value="F:microtubule motor activity"/>
    <property type="evidence" value="ECO:0007669"/>
    <property type="project" value="InterPro"/>
</dbReference>
<dbReference type="Gene3D" id="3.40.850.10">
    <property type="entry name" value="Kinesin motor domain"/>
    <property type="match status" value="1"/>
</dbReference>
<dbReference type="InterPro" id="IPR027640">
    <property type="entry name" value="Kinesin-like_fam"/>
</dbReference>
<gene>
    <name evidence="8" type="ORF">EZS28_004220</name>
</gene>
<dbReference type="InterPro" id="IPR036961">
    <property type="entry name" value="Kinesin_motor_dom_sf"/>
</dbReference>
<dbReference type="GO" id="GO:0008017">
    <property type="term" value="F:microtubule binding"/>
    <property type="evidence" value="ECO:0007669"/>
    <property type="project" value="InterPro"/>
</dbReference>
<dbReference type="AlphaFoldDB" id="A0A5J4WZH7"/>
<keyword evidence="4 6" id="KW-0505">Motor protein</keyword>
<accession>A0A5J4WZH7</accession>
<evidence type="ECO:0000256" key="1">
    <source>
        <dbReference type="ARBA" id="ARBA00022741"/>
    </source>
</evidence>
<keyword evidence="3" id="KW-0175">Coiled coil</keyword>
<name>A0A5J4WZH7_9EUKA</name>
<reference evidence="8 9" key="1">
    <citation type="submission" date="2019-03" db="EMBL/GenBank/DDBJ databases">
        <title>Single cell metagenomics reveals metabolic interactions within the superorganism composed of flagellate Streblomastix strix and complex community of Bacteroidetes bacteria on its surface.</title>
        <authorList>
            <person name="Treitli S.C."/>
            <person name="Kolisko M."/>
            <person name="Husnik F."/>
            <person name="Keeling P."/>
            <person name="Hampl V."/>
        </authorList>
    </citation>
    <scope>NUCLEOTIDE SEQUENCE [LARGE SCALE GENOMIC DNA]</scope>
    <source>
        <strain evidence="8">ST1C</strain>
    </source>
</reference>
<dbReference type="PANTHER" id="PTHR47968:SF75">
    <property type="entry name" value="CENTROMERE-ASSOCIATED PROTEIN E"/>
    <property type="match status" value="1"/>
</dbReference>